<feature type="compositionally biased region" description="Polar residues" evidence="9">
    <location>
        <begin position="490"/>
        <end position="505"/>
    </location>
</feature>
<reference evidence="13" key="1">
    <citation type="submission" date="2022-07" db="EMBL/GenBank/DDBJ databases">
        <title>Genome Sequence of Leucocoprinus birnbaumii.</title>
        <authorList>
            <person name="Buettner E."/>
        </authorList>
    </citation>
    <scope>NUCLEOTIDE SEQUENCE</scope>
    <source>
        <strain evidence="13">VT141</strain>
    </source>
</reference>
<evidence type="ECO:0000313" key="13">
    <source>
        <dbReference type="EMBL" id="KAJ3564973.1"/>
    </source>
</evidence>
<feature type="transmembrane region" description="Helical" evidence="10">
    <location>
        <begin position="187"/>
        <end position="205"/>
    </location>
</feature>
<feature type="transmembrane region" description="Helical" evidence="10">
    <location>
        <begin position="1178"/>
        <end position="1202"/>
    </location>
</feature>
<dbReference type="CDD" id="cd18604">
    <property type="entry name" value="ABC_6TM_VMR1_D2_like"/>
    <property type="match status" value="1"/>
</dbReference>
<protein>
    <recommendedName>
        <fullName evidence="15">P-loop containing nucleoside triphosphate hydrolase protein</fullName>
    </recommendedName>
</protein>
<dbReference type="CDD" id="cd03250">
    <property type="entry name" value="ABCC_MRP_domain1"/>
    <property type="match status" value="1"/>
</dbReference>
<proteinExistence type="predicted"/>
<dbReference type="PANTHER" id="PTHR24223">
    <property type="entry name" value="ATP-BINDING CASSETTE SUB-FAMILY C"/>
    <property type="match status" value="1"/>
</dbReference>
<keyword evidence="6" id="KW-0067">ATP-binding</keyword>
<dbReference type="PROSITE" id="PS00211">
    <property type="entry name" value="ABC_TRANSPORTER_1"/>
    <property type="match status" value="1"/>
</dbReference>
<feature type="transmembrane region" description="Helical" evidence="10">
    <location>
        <begin position="543"/>
        <end position="564"/>
    </location>
</feature>
<feature type="region of interest" description="Disordered" evidence="9">
    <location>
        <begin position="435"/>
        <end position="517"/>
    </location>
</feature>
<feature type="transmembrane region" description="Helical" evidence="10">
    <location>
        <begin position="1272"/>
        <end position="1294"/>
    </location>
</feature>
<feature type="domain" description="ABC transporter" evidence="11">
    <location>
        <begin position="738"/>
        <end position="980"/>
    </location>
</feature>
<dbReference type="InterPro" id="IPR027417">
    <property type="entry name" value="P-loop_NTPase"/>
</dbReference>
<feature type="transmembrane region" description="Helical" evidence="10">
    <location>
        <begin position="379"/>
        <end position="401"/>
    </location>
</feature>
<feature type="domain" description="ABC transmembrane type-1" evidence="12">
    <location>
        <begin position="339"/>
        <end position="671"/>
    </location>
</feature>
<dbReference type="Proteomes" id="UP001213000">
    <property type="component" value="Unassembled WGS sequence"/>
</dbReference>
<evidence type="ECO:0000256" key="2">
    <source>
        <dbReference type="ARBA" id="ARBA00022448"/>
    </source>
</evidence>
<dbReference type="InterPro" id="IPR003439">
    <property type="entry name" value="ABC_transporter-like_ATP-bd"/>
</dbReference>
<dbReference type="PROSITE" id="PS50929">
    <property type="entry name" value="ABC_TM1F"/>
    <property type="match status" value="2"/>
</dbReference>
<keyword evidence="7 10" id="KW-1133">Transmembrane helix</keyword>
<organism evidence="13 14">
    <name type="scientific">Leucocoprinus birnbaumii</name>
    <dbReference type="NCBI Taxonomy" id="56174"/>
    <lineage>
        <taxon>Eukaryota</taxon>
        <taxon>Fungi</taxon>
        <taxon>Dikarya</taxon>
        <taxon>Basidiomycota</taxon>
        <taxon>Agaricomycotina</taxon>
        <taxon>Agaricomycetes</taxon>
        <taxon>Agaricomycetidae</taxon>
        <taxon>Agaricales</taxon>
        <taxon>Agaricineae</taxon>
        <taxon>Agaricaceae</taxon>
        <taxon>Leucocoprinus</taxon>
    </lineage>
</organism>
<dbReference type="Pfam" id="PF00005">
    <property type="entry name" value="ABC_tran"/>
    <property type="match status" value="2"/>
</dbReference>
<feature type="transmembrane region" description="Helical" evidence="10">
    <location>
        <begin position="570"/>
        <end position="590"/>
    </location>
</feature>
<feature type="transmembrane region" description="Helical" evidence="10">
    <location>
        <begin position="1026"/>
        <end position="1049"/>
    </location>
</feature>
<dbReference type="InterPro" id="IPR036640">
    <property type="entry name" value="ABC1_TM_sf"/>
</dbReference>
<evidence type="ECO:0000259" key="11">
    <source>
        <dbReference type="PROSITE" id="PS50893"/>
    </source>
</evidence>
<evidence type="ECO:0000256" key="9">
    <source>
        <dbReference type="SAM" id="MobiDB-lite"/>
    </source>
</evidence>
<dbReference type="FunFam" id="1.20.1560.10:FF:000013">
    <property type="entry name" value="ABC transporter C family member 2"/>
    <property type="match status" value="1"/>
</dbReference>
<dbReference type="Gene3D" id="3.40.50.300">
    <property type="entry name" value="P-loop containing nucleotide triphosphate hydrolases"/>
    <property type="match status" value="2"/>
</dbReference>
<dbReference type="EMBL" id="JANIEX010000612">
    <property type="protein sequence ID" value="KAJ3564973.1"/>
    <property type="molecule type" value="Genomic_DNA"/>
</dbReference>
<sequence>MPPPAFITSSFVVGVPSLLRGGYLLELWPEHSILKKSALSDKEIFLPAIAATVSCAIISLRLLVSFSSRLFVSSVTAATDEPGRHNQRSGRFRERLGFHVESLGGPVIFGFQALRLGIGIALLAITAHWEHGVFANFTAGQEYFNPNSRFSNIDHPRIIGLSLGLTYLYTVFLGFAVLFAPKHWSSAASQHSTIIYLASFAAYAYRDIYPLATFTHVPKDDPADPLVWITILLLFLSGLVIPLTIPREYVPFNSKERMEPNPEQTASIFSMMTYSFLNPIVFLAYRLPHLSYSHLPPLADCDHTHNLRFASFKRLDLFSGAPHRHIFWGLMKVFRFEYIAMGTLIGLNVFASFVSPISINFLLKYLEKEASATDLRPWVWIILLFLGPLFASLCFQGYIFFATRTLVRCEAIITQLVFEHALRIRVKAETEKGPHVAAVVEPSTPVSESVAETDESETSSHDNATEHSRQTTTASTQTTSGVTLRADSPSVKSVASKATQQNNDSDTNKDETFEGTSSASNLVGRINNLVTTDLGNIIDARDLTFVVVYIPLQITLCMAFLYVLLGWSAFVGLGVMIFLYPFPGIVANKIQRSLKVEYPRSPVKLFAELLFLAMNVLRMIKLFGWEDKIEDRIAEKREEELTWLWRRQILELINGNINYAIPIIVMVATLFTYSMTVFDLMRDQLFMAFWTVNNVVAGKVSLDRVNEFLKETELLDAYTDKEQATGFLSLPDQDDTRIGFNDATFAWSVDADGALTPSKRKYLLKIDGELLFKRNALNLIVGPTGSGKTSLLMALLNEMHYLPSGPGSWFNLPRKGGVAYAAQESWVQNETIKENILFGSPYDEERYHKVLHQCSLERDLELFEAGDLTEVGEKGLTLSGGQKARVTLARAIYSPAQIILLDDVLAALDVHTAKWIVDKCLAGDLREKTHNVAMVRNLAELAILIGTDGRVVAHGSVDNVLGANSVLSKVLAKNKEVIEIASEVIDKPAVPPTDGKLIVAEEIEEGHVSWKSVKLFLLGLGGSHPVLFFSSFLGGLFVSDMVSTFQTWFLGYWSSQYATHDPSDVSVPYYLSIYVALLFVAVTFYMSGYTVFTFGVVRASRQLHQKLIQSVLRTTLRWLDSTPTSRILTRCTQDIRAGMSLPLGPVNVSLIRSLEVDGPLKDNGKWLTEITVQMAVKLGAVVFMTPIFLIPGTFVSAVGGWIGQIYMAAQLSVKREMSNAKAPVVGHFGAAIAGLTSIRAYSAEEAFIKESMERINRYSRAARVFYNLNRWVCVRIDAVSGLFSAALGSYLVFYKSSSPSNVGFSLNMAVTFSGLILYWIRHFNDFEVQGNSLERIQGYIDIEQEKKPTPAGEPPAYWPASGSIVVEKLSARYSQTGPKVLHDISFEVQSGERIGIGSGKSSLTLALLRCIFTEGKVLYDGLDTSTLNLSALRSKITIIPQIPELLSGSLRHNLDPFDQYDDATLNDALQAAGLFALQADMDEGRITLDTSIASGGGNLSVGQRQIIALARAIVRGSKLLILDEATSAIDHKTDTAIQTSLRHELGRDTTVITIAHRLQTIMDADKIMVLDAGRIVEFDSPINLLRNENGLLHSLVEESGDKQHLYDMAEGKVD</sequence>
<evidence type="ECO:0000256" key="7">
    <source>
        <dbReference type="ARBA" id="ARBA00022989"/>
    </source>
</evidence>
<keyword evidence="2" id="KW-0813">Transport</keyword>
<dbReference type="GO" id="GO:0140359">
    <property type="term" value="F:ABC-type transporter activity"/>
    <property type="evidence" value="ECO:0007669"/>
    <property type="project" value="InterPro"/>
</dbReference>
<name>A0AAD5VNE0_9AGAR</name>
<dbReference type="SUPFAM" id="SSF90123">
    <property type="entry name" value="ABC transporter transmembrane region"/>
    <property type="match status" value="2"/>
</dbReference>
<comment type="caution">
    <text evidence="13">The sequence shown here is derived from an EMBL/GenBank/DDBJ whole genome shotgun (WGS) entry which is preliminary data.</text>
</comment>
<dbReference type="CDD" id="cd18596">
    <property type="entry name" value="ABC_6TM_VMR1_D1_like"/>
    <property type="match status" value="1"/>
</dbReference>
<feature type="transmembrane region" description="Helical" evidence="10">
    <location>
        <begin position="659"/>
        <end position="678"/>
    </location>
</feature>
<dbReference type="GO" id="GO:0016887">
    <property type="term" value="F:ATP hydrolysis activity"/>
    <property type="evidence" value="ECO:0007669"/>
    <property type="project" value="InterPro"/>
</dbReference>
<dbReference type="FunFam" id="3.40.50.300:FF:000838">
    <property type="entry name" value="ABC multidrug transporter (Eurofung)"/>
    <property type="match status" value="1"/>
</dbReference>
<evidence type="ECO:0000256" key="5">
    <source>
        <dbReference type="ARBA" id="ARBA00022741"/>
    </source>
</evidence>
<dbReference type="GO" id="GO:0016020">
    <property type="term" value="C:membrane"/>
    <property type="evidence" value="ECO:0007669"/>
    <property type="project" value="UniProtKB-SubCell"/>
</dbReference>
<evidence type="ECO:0000259" key="12">
    <source>
        <dbReference type="PROSITE" id="PS50929"/>
    </source>
</evidence>
<keyword evidence="3 10" id="KW-0812">Transmembrane</keyword>
<dbReference type="PROSITE" id="PS50893">
    <property type="entry name" value="ABC_TRANSPORTER_2"/>
    <property type="match status" value="2"/>
</dbReference>
<feature type="transmembrane region" description="Helical" evidence="10">
    <location>
        <begin position="1300"/>
        <end position="1320"/>
    </location>
</feature>
<dbReference type="GO" id="GO:0005524">
    <property type="term" value="F:ATP binding"/>
    <property type="evidence" value="ECO:0007669"/>
    <property type="project" value="UniProtKB-KW"/>
</dbReference>
<feature type="transmembrane region" description="Helical" evidence="10">
    <location>
        <begin position="158"/>
        <end position="181"/>
    </location>
</feature>
<evidence type="ECO:0000256" key="3">
    <source>
        <dbReference type="ARBA" id="ARBA00022692"/>
    </source>
</evidence>
<dbReference type="Pfam" id="PF00664">
    <property type="entry name" value="ABC_membrane"/>
    <property type="match status" value="3"/>
</dbReference>
<feature type="transmembrane region" description="Helical" evidence="10">
    <location>
        <begin position="226"/>
        <end position="245"/>
    </location>
</feature>
<keyword evidence="8 10" id="KW-0472">Membrane</keyword>
<comment type="subcellular location">
    <subcellularLocation>
        <location evidence="1">Membrane</location>
        <topology evidence="1">Multi-pass membrane protein</topology>
    </subcellularLocation>
</comment>
<feature type="transmembrane region" description="Helical" evidence="10">
    <location>
        <begin position="338"/>
        <end position="359"/>
    </location>
</feature>
<feature type="domain" description="ABC transmembrane type-1" evidence="12">
    <location>
        <begin position="1033"/>
        <end position="1316"/>
    </location>
</feature>
<evidence type="ECO:0000256" key="8">
    <source>
        <dbReference type="ARBA" id="ARBA00023136"/>
    </source>
</evidence>
<dbReference type="CDD" id="cd03244">
    <property type="entry name" value="ABCC_MRP_domain2"/>
    <property type="match status" value="1"/>
</dbReference>
<evidence type="ECO:0008006" key="15">
    <source>
        <dbReference type="Google" id="ProtNLM"/>
    </source>
</evidence>
<evidence type="ECO:0000256" key="6">
    <source>
        <dbReference type="ARBA" id="ARBA00022840"/>
    </source>
</evidence>
<dbReference type="InterPro" id="IPR050173">
    <property type="entry name" value="ABC_transporter_C-like"/>
</dbReference>
<evidence type="ECO:0000256" key="10">
    <source>
        <dbReference type="SAM" id="Phobius"/>
    </source>
</evidence>
<feature type="transmembrane region" description="Helical" evidence="10">
    <location>
        <begin position="1222"/>
        <end position="1242"/>
    </location>
</feature>
<keyword evidence="5" id="KW-0547">Nucleotide-binding</keyword>
<feature type="compositionally biased region" description="Basic and acidic residues" evidence="9">
    <location>
        <begin position="458"/>
        <end position="469"/>
    </location>
</feature>
<dbReference type="SMART" id="SM00382">
    <property type="entry name" value="AAA"/>
    <property type="match status" value="2"/>
</dbReference>
<feature type="transmembrane region" description="Helical" evidence="10">
    <location>
        <begin position="44"/>
        <end position="64"/>
    </location>
</feature>
<keyword evidence="14" id="KW-1185">Reference proteome</keyword>
<evidence type="ECO:0000313" key="14">
    <source>
        <dbReference type="Proteomes" id="UP001213000"/>
    </source>
</evidence>
<keyword evidence="4" id="KW-0677">Repeat</keyword>
<feature type="domain" description="ABC transporter" evidence="11">
    <location>
        <begin position="1364"/>
        <end position="1597"/>
    </location>
</feature>
<feature type="compositionally biased region" description="Low complexity" evidence="9">
    <location>
        <begin position="470"/>
        <end position="480"/>
    </location>
</feature>
<feature type="transmembrane region" description="Helical" evidence="10">
    <location>
        <begin position="1069"/>
        <end position="1097"/>
    </location>
</feature>
<dbReference type="SUPFAM" id="SSF52540">
    <property type="entry name" value="P-loop containing nucleoside triphosphate hydrolases"/>
    <property type="match status" value="2"/>
</dbReference>
<evidence type="ECO:0000256" key="4">
    <source>
        <dbReference type="ARBA" id="ARBA00022737"/>
    </source>
</evidence>
<accession>A0AAD5VNE0</accession>
<dbReference type="PANTHER" id="PTHR24223:SF356">
    <property type="entry name" value="ATP-BINDING CASSETTE TRANSPORTER ABC4"/>
    <property type="match status" value="1"/>
</dbReference>
<dbReference type="InterPro" id="IPR003593">
    <property type="entry name" value="AAA+_ATPase"/>
</dbReference>
<dbReference type="InterPro" id="IPR017871">
    <property type="entry name" value="ABC_transporter-like_CS"/>
</dbReference>
<evidence type="ECO:0000256" key="1">
    <source>
        <dbReference type="ARBA" id="ARBA00004141"/>
    </source>
</evidence>
<feature type="compositionally biased region" description="Low complexity" evidence="9">
    <location>
        <begin position="438"/>
        <end position="450"/>
    </location>
</feature>
<dbReference type="InterPro" id="IPR011527">
    <property type="entry name" value="ABC1_TM_dom"/>
</dbReference>
<gene>
    <name evidence="13" type="ORF">NP233_g7938</name>
</gene>
<dbReference type="Gene3D" id="1.20.1560.10">
    <property type="entry name" value="ABC transporter type 1, transmembrane domain"/>
    <property type="match status" value="3"/>
</dbReference>